<protein>
    <submittedName>
        <fullName evidence="1">Uncharacterized protein</fullName>
    </submittedName>
</protein>
<accession>A0A2G9RFB8</accession>
<evidence type="ECO:0000313" key="2">
    <source>
        <dbReference type="Proteomes" id="UP000228934"/>
    </source>
</evidence>
<organism evidence="1 2">
    <name type="scientific">Aquarana catesbeiana</name>
    <name type="common">American bullfrog</name>
    <name type="synonym">Rana catesbeiana</name>
    <dbReference type="NCBI Taxonomy" id="8400"/>
    <lineage>
        <taxon>Eukaryota</taxon>
        <taxon>Metazoa</taxon>
        <taxon>Chordata</taxon>
        <taxon>Craniata</taxon>
        <taxon>Vertebrata</taxon>
        <taxon>Euteleostomi</taxon>
        <taxon>Amphibia</taxon>
        <taxon>Batrachia</taxon>
        <taxon>Anura</taxon>
        <taxon>Neobatrachia</taxon>
        <taxon>Ranoidea</taxon>
        <taxon>Ranidae</taxon>
        <taxon>Aquarana</taxon>
    </lineage>
</organism>
<gene>
    <name evidence="1" type="ORF">AB205_0059250</name>
</gene>
<sequence>MGEALDLQGTHQVFSSKIGGLRSPYLMEYSLVQKSQRSEKQQMTSVSPGCGHTRDCIFCQTRLNPGLVASMQAKASSGVGKALRDTEAS</sequence>
<keyword evidence="2" id="KW-1185">Reference proteome</keyword>
<dbReference type="EMBL" id="KV938161">
    <property type="protein sequence ID" value="PIO26544.1"/>
    <property type="molecule type" value="Genomic_DNA"/>
</dbReference>
<reference evidence="2" key="1">
    <citation type="journal article" date="2017" name="Nat. Commun.">
        <title>The North American bullfrog draft genome provides insight into hormonal regulation of long noncoding RNA.</title>
        <authorList>
            <person name="Hammond S.A."/>
            <person name="Warren R.L."/>
            <person name="Vandervalk B.P."/>
            <person name="Kucuk E."/>
            <person name="Khan H."/>
            <person name="Gibb E.A."/>
            <person name="Pandoh P."/>
            <person name="Kirk H."/>
            <person name="Zhao Y."/>
            <person name="Jones M."/>
            <person name="Mungall A.J."/>
            <person name="Coope R."/>
            <person name="Pleasance S."/>
            <person name="Moore R.A."/>
            <person name="Holt R.A."/>
            <person name="Round J.M."/>
            <person name="Ohora S."/>
            <person name="Walle B.V."/>
            <person name="Veldhoen N."/>
            <person name="Helbing C.C."/>
            <person name="Birol I."/>
        </authorList>
    </citation>
    <scope>NUCLEOTIDE SEQUENCE [LARGE SCALE GENOMIC DNA]</scope>
</reference>
<dbReference type="AlphaFoldDB" id="A0A2G9RFB8"/>
<evidence type="ECO:0000313" key="1">
    <source>
        <dbReference type="EMBL" id="PIO26544.1"/>
    </source>
</evidence>
<name>A0A2G9RFB8_AQUCT</name>
<dbReference type="Proteomes" id="UP000228934">
    <property type="component" value="Unassembled WGS sequence"/>
</dbReference>
<proteinExistence type="predicted"/>